<dbReference type="EMBL" id="JANIIK010000042">
    <property type="protein sequence ID" value="KAJ3606559.1"/>
    <property type="molecule type" value="Genomic_DNA"/>
</dbReference>
<evidence type="ECO:0000313" key="2">
    <source>
        <dbReference type="EMBL" id="KAJ3606559.1"/>
    </source>
</evidence>
<protein>
    <submittedName>
        <fullName evidence="2">Uncharacterized protein</fullName>
    </submittedName>
</protein>
<accession>A0A9Q0EFW8</accession>
<evidence type="ECO:0000256" key="1">
    <source>
        <dbReference type="SAM" id="MobiDB-lite"/>
    </source>
</evidence>
<sequence>MDQDLGPGPGTRSCMDQDMHGPGPCMDQDMHGPGPGTRSLHGPGHAWTRTLHGPGHAWTRTWDQVPAALKQQRGSLSKQRPDERSTNRLLQVGAVHKQTPFSHND</sequence>
<comment type="caution">
    <text evidence="2">The sequence shown here is derived from an EMBL/GenBank/DDBJ whole genome shotgun (WGS) entry which is preliminary data.</text>
</comment>
<name>A0A9Q0EFW8_9TELE</name>
<reference evidence="2" key="1">
    <citation type="submission" date="2022-07" db="EMBL/GenBank/DDBJ databases">
        <title>Chromosome-level genome of Muraenolepis orangiensis.</title>
        <authorList>
            <person name="Kim J."/>
        </authorList>
    </citation>
    <scope>NUCLEOTIDE SEQUENCE</scope>
    <source>
        <strain evidence="2">KU_S4_2022</strain>
        <tissue evidence="2">Muscle</tissue>
    </source>
</reference>
<dbReference type="Proteomes" id="UP001148018">
    <property type="component" value="Unassembled WGS sequence"/>
</dbReference>
<feature type="region of interest" description="Disordered" evidence="1">
    <location>
        <begin position="1"/>
        <end position="105"/>
    </location>
</feature>
<dbReference type="AlphaFoldDB" id="A0A9Q0EFW8"/>
<keyword evidence="3" id="KW-1185">Reference proteome</keyword>
<evidence type="ECO:0000313" key="3">
    <source>
        <dbReference type="Proteomes" id="UP001148018"/>
    </source>
</evidence>
<gene>
    <name evidence="2" type="ORF">NHX12_026080</name>
</gene>
<proteinExistence type="predicted"/>
<organism evidence="2 3">
    <name type="scientific">Muraenolepis orangiensis</name>
    <name type="common">Patagonian moray cod</name>
    <dbReference type="NCBI Taxonomy" id="630683"/>
    <lineage>
        <taxon>Eukaryota</taxon>
        <taxon>Metazoa</taxon>
        <taxon>Chordata</taxon>
        <taxon>Craniata</taxon>
        <taxon>Vertebrata</taxon>
        <taxon>Euteleostomi</taxon>
        <taxon>Actinopterygii</taxon>
        <taxon>Neopterygii</taxon>
        <taxon>Teleostei</taxon>
        <taxon>Neoteleostei</taxon>
        <taxon>Acanthomorphata</taxon>
        <taxon>Zeiogadaria</taxon>
        <taxon>Gadariae</taxon>
        <taxon>Gadiformes</taxon>
        <taxon>Muraenolepidoidei</taxon>
        <taxon>Muraenolepididae</taxon>
        <taxon>Muraenolepis</taxon>
    </lineage>
</organism>